<evidence type="ECO:0000256" key="1">
    <source>
        <dbReference type="ARBA" id="ARBA00004236"/>
    </source>
</evidence>
<evidence type="ECO:0000256" key="3">
    <source>
        <dbReference type="ARBA" id="ARBA00023136"/>
    </source>
</evidence>
<dbReference type="InterPro" id="IPR057093">
    <property type="entry name" value="H1_KCTD8_12_16"/>
</dbReference>
<evidence type="ECO:0000313" key="6">
    <source>
        <dbReference type="Proteomes" id="UP000001940"/>
    </source>
</evidence>
<dbReference type="Pfam" id="PF23110">
    <property type="entry name" value="H1_KCTD8_12_16"/>
    <property type="match status" value="1"/>
</dbReference>
<dbReference type="RefSeq" id="NP_001251666.1">
    <property type="nucleotide sequence ID" value="NM_001264737.1"/>
</dbReference>
<reference evidence="5 6" key="1">
    <citation type="journal article" date="1998" name="Science">
        <title>Genome sequence of the nematode C. elegans: a platform for investigating biology.</title>
        <authorList>
            <consortium name="The C. elegans sequencing consortium"/>
            <person name="Sulson J.E."/>
            <person name="Waterston R."/>
        </authorList>
    </citation>
    <scope>NUCLEOTIDE SEQUENCE [LARGE SCALE GENOMIC DNA]</scope>
    <source>
        <strain evidence="5 6">Bristol N2</strain>
    </source>
</reference>
<dbReference type="OrthoDB" id="2414723at2759"/>
<dbReference type="KEGG" id="cel:CELE_F32B4.5"/>
<evidence type="ECO:0000256" key="2">
    <source>
        <dbReference type="ARBA" id="ARBA00022475"/>
    </source>
</evidence>
<organism evidence="5 6">
    <name type="scientific">Caenorhabditis elegans</name>
    <dbReference type="NCBI Taxonomy" id="6239"/>
    <lineage>
        <taxon>Eukaryota</taxon>
        <taxon>Metazoa</taxon>
        <taxon>Ecdysozoa</taxon>
        <taxon>Nematoda</taxon>
        <taxon>Chromadorea</taxon>
        <taxon>Rhabditida</taxon>
        <taxon>Rhabditina</taxon>
        <taxon>Rhabditomorpha</taxon>
        <taxon>Rhabditoidea</taxon>
        <taxon>Rhabditidae</taxon>
        <taxon>Peloderinae</taxon>
        <taxon>Caenorhabditis</taxon>
    </lineage>
</organism>
<dbReference type="PaxDb" id="6239-F32B4.5a"/>
<dbReference type="Bgee" id="WBGene00009315">
    <property type="expression patterns" value="Expressed in larva and 3 other cell types or tissues"/>
</dbReference>
<comment type="subcellular location">
    <subcellularLocation>
        <location evidence="1">Cell membrane</location>
    </subcellularLocation>
</comment>
<evidence type="ECO:0000259" key="4">
    <source>
        <dbReference type="Pfam" id="PF23110"/>
    </source>
</evidence>
<protein>
    <submittedName>
        <fullName evidence="5">HSF_DOMAIN domain-containing protein</fullName>
    </submittedName>
</protein>
<keyword evidence="2" id="KW-1003">Cell membrane</keyword>
<sequence>MCRAVFGDSLNECRDGGGTDFEMDRYTSRFFLKHSNLEKAFDQLASSGYRLIHSNTFAPSEMPKHAAKDDSQFIHHSQFVFHRQPKLCPPSDTGSN</sequence>
<dbReference type="EMBL" id="BX284601">
    <property type="protein sequence ID" value="CCA65562.1"/>
    <property type="molecule type" value="Genomic_DNA"/>
</dbReference>
<dbReference type="GeneID" id="185191"/>
<keyword evidence="6" id="KW-1185">Reference proteome</keyword>
<dbReference type="HOGENOM" id="CLU_2361613_0_0_1"/>
<feature type="domain" description="KCTD8/12/16 H1" evidence="4">
    <location>
        <begin position="1"/>
        <end position="83"/>
    </location>
</feature>
<dbReference type="AGR" id="WB:WBGene00009315"/>
<dbReference type="ExpressionAtlas" id="F5GUF7">
    <property type="expression patterns" value="baseline and differential"/>
</dbReference>
<dbReference type="AlphaFoldDB" id="F5GUF7"/>
<accession>F5GUF7</accession>
<dbReference type="Proteomes" id="UP000001940">
    <property type="component" value="Chromosome I"/>
</dbReference>
<name>F5GUF7_CAEEL</name>
<keyword evidence="3" id="KW-0472">Membrane</keyword>
<gene>
    <name evidence="5" type="ORF">CELE_F32B4.5</name>
    <name evidence="5 7" type="ORF">F32B4.5</name>
</gene>
<dbReference type="WormBase" id="F32B4.5b">
    <property type="protein sequence ID" value="CE46072"/>
    <property type="gene ID" value="WBGene00009315"/>
</dbReference>
<evidence type="ECO:0000313" key="7">
    <source>
        <dbReference type="WormBase" id="F32B4.5b"/>
    </source>
</evidence>
<dbReference type="SMR" id="F5GUF7"/>
<dbReference type="CTD" id="185191"/>
<evidence type="ECO:0000313" key="5">
    <source>
        <dbReference type="EMBL" id="CCA65562.1"/>
    </source>
</evidence>
<proteinExistence type="predicted"/>